<evidence type="ECO:0000256" key="2">
    <source>
        <dbReference type="ARBA" id="ARBA00022448"/>
    </source>
</evidence>
<dbReference type="InterPro" id="IPR002528">
    <property type="entry name" value="MATE_fam"/>
</dbReference>
<dbReference type="NCBIfam" id="TIGR00797">
    <property type="entry name" value="matE"/>
    <property type="match status" value="1"/>
</dbReference>
<sequence>MQLLVKDKEFYKRILSIGIPISLQSLITFSVSMTDTMMLGSLGEVTLSAASLANQFCFIFLVINFGLGGGSGVLTGQFWGQKDVNSIKKTMSILFKISIAFAVLFLLLAQFFPEKIMSIYTSEAGVIEQGAKYLRVISLSFIMQGIVTTATIVLRTVGTVQIGLLASGLSFLINIFLNYVLIFGKFGAPALGIEGAAIATLTARIIEFTVVIIYLLKFDKKIKFNLKYIFSTDKYILNKYIKIGFPVLISDIILVLGLNMLSVVMGRMGSDMVAANSISNIVTQFTMVFLQGVSNSSSVIIGNTVGEGNLDAAQERGVSFLTLSVLLGIVSSIIILSLKNVIVDFYNVSDATKQIAYSLMDSTCIIVIFSSVSSILTKGVLRAGGDTKFLMIADVLFLWVVSIPLGYIAGIVLGLSPGIVFIALKLDEIIKSIWCTGRLLSKKWIKRINEPDKENIEIA</sequence>
<keyword evidence="2" id="KW-0813">Transport</keyword>
<dbReference type="CDD" id="cd13134">
    <property type="entry name" value="MATE_like_8"/>
    <property type="match status" value="1"/>
</dbReference>
<dbReference type="AlphaFoldDB" id="A0A371J7T5"/>
<evidence type="ECO:0000256" key="3">
    <source>
        <dbReference type="ARBA" id="ARBA00022475"/>
    </source>
</evidence>
<evidence type="ECO:0000256" key="1">
    <source>
        <dbReference type="ARBA" id="ARBA00004651"/>
    </source>
</evidence>
<dbReference type="GO" id="GO:0015297">
    <property type="term" value="F:antiporter activity"/>
    <property type="evidence" value="ECO:0007669"/>
    <property type="project" value="InterPro"/>
</dbReference>
<keyword evidence="6 7" id="KW-0472">Membrane</keyword>
<dbReference type="PIRSF" id="PIRSF006603">
    <property type="entry name" value="DinF"/>
    <property type="match status" value="1"/>
</dbReference>
<feature type="transmembrane region" description="Helical" evidence="7">
    <location>
        <begin position="320"/>
        <end position="343"/>
    </location>
</feature>
<feature type="transmembrane region" description="Helical" evidence="7">
    <location>
        <begin position="355"/>
        <end position="376"/>
    </location>
</feature>
<feature type="transmembrane region" description="Helical" evidence="7">
    <location>
        <begin position="196"/>
        <end position="216"/>
    </location>
</feature>
<dbReference type="InterPro" id="IPR047135">
    <property type="entry name" value="YsiQ"/>
</dbReference>
<dbReference type="PANTHER" id="PTHR42925">
    <property type="entry name" value="MULTIDRUG AND TOXIN EFFLUX PROTEIN MATE FAMILY"/>
    <property type="match status" value="1"/>
</dbReference>
<protein>
    <submittedName>
        <fullName evidence="8">MATE family efflux transporter</fullName>
    </submittedName>
</protein>
<feature type="transmembrane region" description="Helical" evidence="7">
    <location>
        <begin position="162"/>
        <end position="184"/>
    </location>
</feature>
<keyword evidence="9" id="KW-1185">Reference proteome</keyword>
<dbReference type="OrthoDB" id="9780160at2"/>
<keyword evidence="5 7" id="KW-1133">Transmembrane helix</keyword>
<evidence type="ECO:0000256" key="5">
    <source>
        <dbReference type="ARBA" id="ARBA00022989"/>
    </source>
</evidence>
<comment type="caution">
    <text evidence="8">The sequence shown here is derived from an EMBL/GenBank/DDBJ whole genome shotgun (WGS) entry which is preliminary data.</text>
</comment>
<keyword evidence="4 7" id="KW-0812">Transmembrane</keyword>
<feature type="transmembrane region" description="Helical" evidence="7">
    <location>
        <begin position="52"/>
        <end position="73"/>
    </location>
</feature>
<dbReference type="RefSeq" id="WP_094366631.1">
    <property type="nucleotide sequence ID" value="NZ_NOJY02000005.1"/>
</dbReference>
<feature type="transmembrane region" description="Helical" evidence="7">
    <location>
        <begin position="243"/>
        <end position="265"/>
    </location>
</feature>
<proteinExistence type="predicted"/>
<reference evidence="8 9" key="1">
    <citation type="journal article" date="2017" name="Genome Announc.">
        <title>Draft Genome Sequence of Romboutsia weinsteinii sp. nov. Strain CCRI-19649(T) Isolated from Surface Water.</title>
        <authorList>
            <person name="Maheux A.F."/>
            <person name="Boudreau D.K."/>
            <person name="Berube E."/>
            <person name="Boissinot M."/>
            <person name="Cantin P."/>
            <person name="Raymond F."/>
            <person name="Corbeil J."/>
            <person name="Omar R.F."/>
            <person name="Bergeron M.G."/>
        </authorList>
    </citation>
    <scope>NUCLEOTIDE SEQUENCE [LARGE SCALE GENOMIC DNA]</scope>
    <source>
        <strain evidence="8 9">CCRI-19649</strain>
    </source>
</reference>
<feature type="transmembrane region" description="Helical" evidence="7">
    <location>
        <begin position="133"/>
        <end position="155"/>
    </location>
</feature>
<evidence type="ECO:0000256" key="7">
    <source>
        <dbReference type="SAM" id="Phobius"/>
    </source>
</evidence>
<keyword evidence="3" id="KW-1003">Cell membrane</keyword>
<name>A0A371J7T5_9FIRM</name>
<dbReference type="PANTHER" id="PTHR42925:SF2">
    <property type="entry name" value="NA+ DRIVEN MULTIDRUG EFFLUX PUMP"/>
    <property type="match status" value="1"/>
</dbReference>
<dbReference type="InterPro" id="IPR048279">
    <property type="entry name" value="MdtK-like"/>
</dbReference>
<evidence type="ECO:0000256" key="4">
    <source>
        <dbReference type="ARBA" id="ARBA00022692"/>
    </source>
</evidence>
<feature type="transmembrane region" description="Helical" evidence="7">
    <location>
        <begin position="93"/>
        <end position="113"/>
    </location>
</feature>
<feature type="transmembrane region" description="Helical" evidence="7">
    <location>
        <begin position="12"/>
        <end position="32"/>
    </location>
</feature>
<dbReference type="GO" id="GO:0042910">
    <property type="term" value="F:xenobiotic transmembrane transporter activity"/>
    <property type="evidence" value="ECO:0007669"/>
    <property type="project" value="InterPro"/>
</dbReference>
<feature type="transmembrane region" description="Helical" evidence="7">
    <location>
        <begin position="396"/>
        <end position="424"/>
    </location>
</feature>
<accession>A0A371J7T5</accession>
<evidence type="ECO:0000256" key="6">
    <source>
        <dbReference type="ARBA" id="ARBA00023136"/>
    </source>
</evidence>
<evidence type="ECO:0000313" key="9">
    <source>
        <dbReference type="Proteomes" id="UP000215694"/>
    </source>
</evidence>
<comment type="subcellular location">
    <subcellularLocation>
        <location evidence="1">Cell membrane</location>
        <topology evidence="1">Multi-pass membrane protein</topology>
    </subcellularLocation>
</comment>
<gene>
    <name evidence="8" type="ORF">CHL78_004580</name>
</gene>
<organism evidence="8 9">
    <name type="scientific">Romboutsia weinsteinii</name>
    <dbReference type="NCBI Taxonomy" id="2020949"/>
    <lineage>
        <taxon>Bacteria</taxon>
        <taxon>Bacillati</taxon>
        <taxon>Bacillota</taxon>
        <taxon>Clostridia</taxon>
        <taxon>Peptostreptococcales</taxon>
        <taxon>Peptostreptococcaceae</taxon>
        <taxon>Romboutsia</taxon>
    </lineage>
</organism>
<dbReference type="Proteomes" id="UP000215694">
    <property type="component" value="Unassembled WGS sequence"/>
</dbReference>
<dbReference type="GO" id="GO:0005886">
    <property type="term" value="C:plasma membrane"/>
    <property type="evidence" value="ECO:0007669"/>
    <property type="project" value="UniProtKB-SubCell"/>
</dbReference>
<dbReference type="Pfam" id="PF01554">
    <property type="entry name" value="MatE"/>
    <property type="match status" value="2"/>
</dbReference>
<evidence type="ECO:0000313" key="8">
    <source>
        <dbReference type="EMBL" id="RDY28814.1"/>
    </source>
</evidence>
<dbReference type="EMBL" id="NOJY02000005">
    <property type="protein sequence ID" value="RDY28814.1"/>
    <property type="molecule type" value="Genomic_DNA"/>
</dbReference>